<evidence type="ECO:0000313" key="1">
    <source>
        <dbReference type="Proteomes" id="UP000887580"/>
    </source>
</evidence>
<proteinExistence type="predicted"/>
<reference evidence="2" key="1">
    <citation type="submission" date="2022-11" db="UniProtKB">
        <authorList>
            <consortium name="WormBaseParasite"/>
        </authorList>
    </citation>
    <scope>IDENTIFICATION</scope>
</reference>
<organism evidence="1 2">
    <name type="scientific">Panagrolaimus sp. PS1159</name>
    <dbReference type="NCBI Taxonomy" id="55785"/>
    <lineage>
        <taxon>Eukaryota</taxon>
        <taxon>Metazoa</taxon>
        <taxon>Ecdysozoa</taxon>
        <taxon>Nematoda</taxon>
        <taxon>Chromadorea</taxon>
        <taxon>Rhabditida</taxon>
        <taxon>Tylenchina</taxon>
        <taxon>Panagrolaimomorpha</taxon>
        <taxon>Panagrolaimoidea</taxon>
        <taxon>Panagrolaimidae</taxon>
        <taxon>Panagrolaimus</taxon>
    </lineage>
</organism>
<name>A0AC35F6C4_9BILA</name>
<protein>
    <submittedName>
        <fullName evidence="2">Uncharacterized protein</fullName>
    </submittedName>
</protein>
<accession>A0AC35F6C4</accession>
<sequence>MDEICERIHGQRIVSNRLIDDFRHYQKQTLNAIKAHSNALKNYQKLENEEDEIRLNLMEMKRNDLR</sequence>
<evidence type="ECO:0000313" key="2">
    <source>
        <dbReference type="WBParaSite" id="PS1159_v2.g14216.t1"/>
    </source>
</evidence>
<dbReference type="WBParaSite" id="PS1159_v2.g14216.t1">
    <property type="protein sequence ID" value="PS1159_v2.g14216.t1"/>
    <property type="gene ID" value="PS1159_v2.g14216"/>
</dbReference>
<dbReference type="Proteomes" id="UP000887580">
    <property type="component" value="Unplaced"/>
</dbReference>